<evidence type="ECO:0000256" key="1">
    <source>
        <dbReference type="ARBA" id="ARBA00000798"/>
    </source>
</evidence>
<evidence type="ECO:0000256" key="5">
    <source>
        <dbReference type="ARBA" id="ARBA00022963"/>
    </source>
</evidence>
<keyword evidence="4" id="KW-0378">Hydrolase</keyword>
<evidence type="ECO:0000256" key="2">
    <source>
        <dbReference type="ARBA" id="ARBA00008664"/>
    </source>
</evidence>
<evidence type="ECO:0000259" key="7">
    <source>
        <dbReference type="Pfam" id="PF13091"/>
    </source>
</evidence>
<dbReference type="AlphaFoldDB" id="W6JVR1"/>
<accession>W6JVR1</accession>
<dbReference type="Gene3D" id="3.30.870.10">
    <property type="entry name" value="Endonuclease Chain A"/>
    <property type="match status" value="2"/>
</dbReference>
<dbReference type="GO" id="GO:0004630">
    <property type="term" value="F:phospholipase D activity"/>
    <property type="evidence" value="ECO:0007669"/>
    <property type="project" value="UniProtKB-EC"/>
</dbReference>
<organism evidence="8 9">
    <name type="scientific">Nostocoides australiense Ben110</name>
    <dbReference type="NCBI Taxonomy" id="1193182"/>
    <lineage>
        <taxon>Bacteria</taxon>
        <taxon>Bacillati</taxon>
        <taxon>Actinomycetota</taxon>
        <taxon>Actinomycetes</taxon>
        <taxon>Micrococcales</taxon>
        <taxon>Intrasporangiaceae</taxon>
        <taxon>Nostocoides</taxon>
    </lineage>
</organism>
<evidence type="ECO:0000313" key="8">
    <source>
        <dbReference type="EMBL" id="CCH73578.1"/>
    </source>
</evidence>
<dbReference type="CDD" id="cd09172">
    <property type="entry name" value="PLDc_Nuc_like_unchar1_1"/>
    <property type="match status" value="1"/>
</dbReference>
<sequence length="610" mass="66803">MRFRSPAVDGVTVFAVVGVNTVSFGLRVSAGARKGLLGFAVQRRSAGGRWRYVEGFKIFRSLTPDPEPGATHSTRRHPIQSLVWDDFTVRENGSYDYRFIPFRGTPAEPRYGTPVEITVRSEPLWGERHTIVFNRGVASSQAYQSRFGGLAPDEQPTAAARQLALDWLSRDLDETFLAVIRGAQPGDALRGAFYEFTYAPVLSEFAAAIERGVDVRLVLDLKVNEHWENVRTPDGTTTRTWVESAPREASLRALSDAGIPASAVVARQARANDLQHNKFLVHIRKGEPAAVWTGSTNVTLGGIHGQSNVGHHVRDPELAAGFLAYWEILAADPGARAGMTRGEVIRANREFEAAVDALSAVPGSRSSIPTGVSAIFSPRSTPAALELYADLLAHPDRLACATFAFGIAKELRAVLEQGDEDSPLRFFLLEKRTLSTQSTSSAATVELDWRRNIYLAWGSELGTPLGQWVAETTTRELGLNRHVAFIHDKILLGDPLGADPVVVTGSANFSLASSVDNDENMLLIRGDTRVADIYFTEFNRLFFHYYFRSVVDSLSGRDRAGARRSAPSALDLVENDSWLAKYAPGTLRTKRAEQFVRMAGAQLSAATSET</sequence>
<evidence type="ECO:0000256" key="6">
    <source>
        <dbReference type="ARBA" id="ARBA00023098"/>
    </source>
</evidence>
<evidence type="ECO:0000256" key="4">
    <source>
        <dbReference type="ARBA" id="ARBA00022801"/>
    </source>
</evidence>
<dbReference type="GO" id="GO:0016042">
    <property type="term" value="P:lipid catabolic process"/>
    <property type="evidence" value="ECO:0007669"/>
    <property type="project" value="UniProtKB-KW"/>
</dbReference>
<dbReference type="RefSeq" id="WP_048693032.1">
    <property type="nucleotide sequence ID" value="NZ_HG764815.1"/>
</dbReference>
<name>W6JVR1_9MICO</name>
<dbReference type="Proteomes" id="UP000035763">
    <property type="component" value="Unassembled WGS sequence"/>
</dbReference>
<feature type="domain" description="Phospholipase D-like" evidence="7">
    <location>
        <begin position="180"/>
        <end position="323"/>
    </location>
</feature>
<dbReference type="GO" id="GO:0016891">
    <property type="term" value="F:RNA endonuclease activity producing 5'-phosphomonoesters, hydrolytic mechanism"/>
    <property type="evidence" value="ECO:0007669"/>
    <property type="project" value="TreeGrafter"/>
</dbReference>
<dbReference type="SUPFAM" id="SSF56024">
    <property type="entry name" value="Phospholipase D/nuclease"/>
    <property type="match status" value="2"/>
</dbReference>
<evidence type="ECO:0000313" key="9">
    <source>
        <dbReference type="Proteomes" id="UP000035763"/>
    </source>
</evidence>
<keyword evidence="9" id="KW-1185">Reference proteome</keyword>
<comment type="similarity">
    <text evidence="2">Belongs to the phospholipase D family.</text>
</comment>
<dbReference type="STRING" id="1193182.BN11_30010"/>
<proteinExistence type="inferred from homology"/>
<keyword evidence="6" id="KW-0443">Lipid metabolism</keyword>
<dbReference type="InterPro" id="IPR051406">
    <property type="entry name" value="PLD_domain"/>
</dbReference>
<dbReference type="EMBL" id="CAJA01000223">
    <property type="protein sequence ID" value="CCH73578.1"/>
    <property type="molecule type" value="Genomic_DNA"/>
</dbReference>
<comment type="catalytic activity">
    <reaction evidence="1">
        <text>a 1,2-diacyl-sn-glycero-3-phosphocholine + H2O = a 1,2-diacyl-sn-glycero-3-phosphate + choline + H(+)</text>
        <dbReference type="Rhea" id="RHEA:14445"/>
        <dbReference type="ChEBI" id="CHEBI:15354"/>
        <dbReference type="ChEBI" id="CHEBI:15377"/>
        <dbReference type="ChEBI" id="CHEBI:15378"/>
        <dbReference type="ChEBI" id="CHEBI:57643"/>
        <dbReference type="ChEBI" id="CHEBI:58608"/>
        <dbReference type="EC" id="3.1.4.4"/>
    </reaction>
</comment>
<keyword evidence="5" id="KW-0442">Lipid degradation</keyword>
<dbReference type="Pfam" id="PF13091">
    <property type="entry name" value="PLDc_2"/>
    <property type="match status" value="1"/>
</dbReference>
<dbReference type="PANTHER" id="PTHR43856">
    <property type="entry name" value="CARDIOLIPIN HYDROLASE"/>
    <property type="match status" value="1"/>
</dbReference>
<comment type="caution">
    <text evidence="8">The sequence shown here is derived from an EMBL/GenBank/DDBJ whole genome shotgun (WGS) entry which is preliminary data.</text>
</comment>
<protein>
    <recommendedName>
        <fullName evidence="3">phospholipase D</fullName>
        <ecNumber evidence="3">3.1.4.4</ecNumber>
    </recommendedName>
</protein>
<reference evidence="8 9" key="1">
    <citation type="journal article" date="2013" name="ISME J.">
        <title>A metabolic model for members of the genus Tetrasphaera involved in enhanced biological phosphorus removal.</title>
        <authorList>
            <person name="Kristiansen R."/>
            <person name="Nguyen H.T.T."/>
            <person name="Saunders A.M."/>
            <person name="Nielsen J.L."/>
            <person name="Wimmer R."/>
            <person name="Le V.Q."/>
            <person name="McIlroy S.J."/>
            <person name="Petrovski S."/>
            <person name="Seviour R.J."/>
            <person name="Calteau A."/>
            <person name="Nielsen K.L."/>
            <person name="Nielsen P.H."/>
        </authorList>
    </citation>
    <scope>NUCLEOTIDE SEQUENCE [LARGE SCALE GENOMIC DNA]</scope>
    <source>
        <strain evidence="8 9">Ben110</strain>
    </source>
</reference>
<dbReference type="EC" id="3.1.4.4" evidence="3"/>
<gene>
    <name evidence="8" type="ORF">BN11_30010</name>
</gene>
<dbReference type="OrthoDB" id="9789376at2"/>
<evidence type="ECO:0000256" key="3">
    <source>
        <dbReference type="ARBA" id="ARBA00012027"/>
    </source>
</evidence>
<dbReference type="InterPro" id="IPR025202">
    <property type="entry name" value="PLD-like_dom"/>
</dbReference>
<dbReference type="PANTHER" id="PTHR43856:SF1">
    <property type="entry name" value="MITOCHONDRIAL CARDIOLIPIN HYDROLASE"/>
    <property type="match status" value="1"/>
</dbReference>